<keyword evidence="4" id="KW-1185">Reference proteome</keyword>
<keyword evidence="1" id="KW-0175">Coiled coil</keyword>
<dbReference type="InterPro" id="IPR015425">
    <property type="entry name" value="FH2_Formin"/>
</dbReference>
<feature type="region of interest" description="Disordered" evidence="2">
    <location>
        <begin position="280"/>
        <end position="332"/>
    </location>
</feature>
<feature type="region of interest" description="Disordered" evidence="2">
    <location>
        <begin position="1165"/>
        <end position="1262"/>
    </location>
</feature>
<feature type="region of interest" description="Disordered" evidence="2">
    <location>
        <begin position="777"/>
        <end position="798"/>
    </location>
</feature>
<feature type="domain" description="FH2" evidence="3">
    <location>
        <begin position="344"/>
        <end position="739"/>
    </location>
</feature>
<dbReference type="Pfam" id="PF02181">
    <property type="entry name" value="FH2"/>
    <property type="match status" value="1"/>
</dbReference>
<dbReference type="PANTHER" id="PTHR46345:SF8">
    <property type="entry name" value="FORMIN 3, ISOFORM B"/>
    <property type="match status" value="1"/>
</dbReference>
<dbReference type="SUPFAM" id="SSF101447">
    <property type="entry name" value="Formin homology 2 domain (FH2 domain)"/>
    <property type="match status" value="1"/>
</dbReference>
<feature type="compositionally biased region" description="Polar residues" evidence="2">
    <location>
        <begin position="1279"/>
        <end position="1290"/>
    </location>
</feature>
<feature type="compositionally biased region" description="Polar residues" evidence="2">
    <location>
        <begin position="1064"/>
        <end position="1100"/>
    </location>
</feature>
<dbReference type="SMART" id="SM00498">
    <property type="entry name" value="FH2"/>
    <property type="match status" value="1"/>
</dbReference>
<feature type="compositionally biased region" description="Low complexity" evidence="2">
    <location>
        <begin position="1192"/>
        <end position="1204"/>
    </location>
</feature>
<dbReference type="InterPro" id="IPR016024">
    <property type="entry name" value="ARM-type_fold"/>
</dbReference>
<feature type="compositionally biased region" description="Polar residues" evidence="2">
    <location>
        <begin position="1109"/>
        <end position="1140"/>
    </location>
</feature>
<protein>
    <submittedName>
        <fullName evidence="5">FH2 domain-containing protein</fullName>
    </submittedName>
</protein>
<feature type="compositionally biased region" description="Polar residues" evidence="2">
    <location>
        <begin position="1336"/>
        <end position="1348"/>
    </location>
</feature>
<feature type="compositionally biased region" description="Pro residues" evidence="2">
    <location>
        <begin position="295"/>
        <end position="329"/>
    </location>
</feature>
<dbReference type="InterPro" id="IPR011989">
    <property type="entry name" value="ARM-like"/>
</dbReference>
<dbReference type="Gene3D" id="1.25.10.10">
    <property type="entry name" value="Leucine-rich Repeat Variant"/>
    <property type="match status" value="1"/>
</dbReference>
<proteinExistence type="predicted"/>
<dbReference type="InterPro" id="IPR042201">
    <property type="entry name" value="FH2_Formin_sf"/>
</dbReference>
<evidence type="ECO:0000313" key="5">
    <source>
        <dbReference type="WBParaSite" id="PgB29_g002_t01"/>
    </source>
</evidence>
<sequence>MEELDNEFVEDIRRCPEKFFPQFLFGADTLSTVELLNRLILTDNGYDVVIDCLSCWQDIIGASLCLEPVASELLHSEESSVQLASLSLINQLLLNSPNPVAKIRIHHELKELHIDARIEQLRISKEADSLGRQIGEQIDLWHSERVQSCETHSRELVSSLAEADDSGSFSEDSEDDTMSSINGRRSPSTNSANSDLMTIHQLDGKLSECNNSEDPQYIDLMLVQLINVLKGKTDSVYLKVVEEILNKTCNKRDFEQIMRILRKDNDDFIKGTPLKTPTGCMVSLPPLSPTTTLTTPPPPPVAPPLPPSTVRVPPDPPPPLNLRAPPPPRSALRPQVEIPATLKPKSMPKEGTKLKQIQWTKIPAEKVVDAGTETIRNVWMSSARLPENEFHVDFEELECMFSCGGSLINETSSLERRGSRKNEQINLLSHKRSFNVSIFIKQFKEGAAQVVNYIREGRGDLIGLERLNSLIAILPDSEEIEILRGFTGDVMQLGPAEQFFLNLLTLTDYKLKLECLILKLELNSAFDTLLPQIDIIITASNEIKQSVFLPKVFCMLVQIGNFLNANGSCGNAAGFKLNSLWKIVDMKATKKSITLLHFIAMQDVQCADGLSYELKTVPSAAKLSLEGIRTEVRTLCDRLNRIEDQLKTKISDPYFEGLSLHFKEAQERMKEMEEKLEQLSSLIAYLAFYFCEEEKIFKLEECFKILSTFVCRLRDALRDNEERRKRERRSELRVLNAQSNLQHSSSNVDLSNNRLFMNVLQNDGGVDRHMRIRSQGSALGSTPNINIEGDDSSSENEMRRTKVHSSRNFLKADEEGEQISSIVRLRRQSRHKSDAFLIRNSNNLDDFLDAAEQVEKEAFRCSSERHSLLLESNNEPLREVLIDIPNTLPPTSGSVSSVGSSPYARTTHDEGFESDKGEQKFVEVIPTPKPIIAPTPVATPPPVRVTVEKEKKRSSSAIATPSSYPDNGSRLSPLKMRTALNGILAQKLEDQTKKATARSHSAMPRVSHVTIRNAADQNPAMQAQASTVKSSVRSSSVSMQKPAPLPSRLQNAARIRQDIKRAPPNTNARNSSSSPNAVSETNKARPSSSIKPASANSRKANQAEAMRISPTSITRQPSRRSVSSLPKPHTTSLKMTSPNNGIPKRQPLTNAINLLAGSTNTLRSAVRSTNSPLQDPNSSLRPPSASTYLNKSSASASRASSVVAPRDRRALATPNGARSSSAIRSTTTRQSPSTGKEARPTVTSKGGRIMDGAAPTSPIYAHPPAARARAPVTLALTPATQAHSHSTTLHPSAVRMRSPAVQSTVRSAPTSARPPPNPKLAPGSSPRSTKKLLKTPPQSTSSPSANSTEKQKLAMKRSDSCSTASRPALIKTGSITKPGWR</sequence>
<accession>A0A914ZVB8</accession>
<feature type="compositionally biased region" description="Low complexity" evidence="2">
    <location>
        <begin position="892"/>
        <end position="901"/>
    </location>
</feature>
<feature type="compositionally biased region" description="Polar residues" evidence="2">
    <location>
        <begin position="178"/>
        <end position="195"/>
    </location>
</feature>
<evidence type="ECO:0000256" key="2">
    <source>
        <dbReference type="SAM" id="MobiDB-lite"/>
    </source>
</evidence>
<dbReference type="PANTHER" id="PTHR46345">
    <property type="entry name" value="INVERTED FORMIN-2"/>
    <property type="match status" value="1"/>
</dbReference>
<feature type="compositionally biased region" description="Polar residues" evidence="2">
    <location>
        <begin position="1015"/>
        <end position="1025"/>
    </location>
</feature>
<feature type="region of interest" description="Disordered" evidence="2">
    <location>
        <begin position="947"/>
        <end position="972"/>
    </location>
</feature>
<feature type="compositionally biased region" description="Low complexity" evidence="2">
    <location>
        <begin position="282"/>
        <end position="294"/>
    </location>
</feature>
<dbReference type="WBParaSite" id="PgB29_g002_t01">
    <property type="protein sequence ID" value="PgB29_g002_t01"/>
    <property type="gene ID" value="PgB29_g002"/>
</dbReference>
<dbReference type="PROSITE" id="PS51444">
    <property type="entry name" value="FH2"/>
    <property type="match status" value="1"/>
</dbReference>
<feature type="compositionally biased region" description="Polar residues" evidence="2">
    <location>
        <begin position="1300"/>
        <end position="1310"/>
    </location>
</feature>
<feature type="compositionally biased region" description="Polar residues" evidence="2">
    <location>
        <begin position="955"/>
        <end position="970"/>
    </location>
</feature>
<feature type="compositionally biased region" description="Basic and acidic residues" evidence="2">
    <location>
        <begin position="1349"/>
        <end position="1359"/>
    </location>
</feature>
<organism evidence="4 5">
    <name type="scientific">Parascaris univalens</name>
    <name type="common">Nematode worm</name>
    <dbReference type="NCBI Taxonomy" id="6257"/>
    <lineage>
        <taxon>Eukaryota</taxon>
        <taxon>Metazoa</taxon>
        <taxon>Ecdysozoa</taxon>
        <taxon>Nematoda</taxon>
        <taxon>Chromadorea</taxon>
        <taxon>Rhabditida</taxon>
        <taxon>Spirurina</taxon>
        <taxon>Ascaridomorpha</taxon>
        <taxon>Ascaridoidea</taxon>
        <taxon>Ascarididae</taxon>
        <taxon>Parascaris</taxon>
    </lineage>
</organism>
<dbReference type="Gene3D" id="1.20.58.2220">
    <property type="entry name" value="Formin, FH2 domain"/>
    <property type="match status" value="1"/>
</dbReference>
<evidence type="ECO:0000256" key="1">
    <source>
        <dbReference type="SAM" id="Coils"/>
    </source>
</evidence>
<feature type="compositionally biased region" description="Low complexity" evidence="2">
    <location>
        <begin position="1026"/>
        <end position="1038"/>
    </location>
</feature>
<dbReference type="SUPFAM" id="SSF48371">
    <property type="entry name" value="ARM repeat"/>
    <property type="match status" value="1"/>
</dbReference>
<dbReference type="Proteomes" id="UP000887569">
    <property type="component" value="Unplaced"/>
</dbReference>
<evidence type="ECO:0000259" key="3">
    <source>
        <dbReference type="PROSITE" id="PS51444"/>
    </source>
</evidence>
<feature type="region of interest" description="Disordered" evidence="2">
    <location>
        <begin position="1279"/>
        <end position="1381"/>
    </location>
</feature>
<feature type="region of interest" description="Disordered" evidence="2">
    <location>
        <begin position="1012"/>
        <end position="1146"/>
    </location>
</feature>
<feature type="coiled-coil region" evidence="1">
    <location>
        <begin position="625"/>
        <end position="682"/>
    </location>
</feature>
<feature type="region of interest" description="Disordered" evidence="2">
    <location>
        <begin position="160"/>
        <end position="195"/>
    </location>
</feature>
<name>A0A914ZVB8_PARUN</name>
<evidence type="ECO:0000313" key="4">
    <source>
        <dbReference type="Proteomes" id="UP000887569"/>
    </source>
</evidence>
<feature type="compositionally biased region" description="Low complexity" evidence="2">
    <location>
        <begin position="1218"/>
        <end position="1231"/>
    </location>
</feature>
<reference evidence="5" key="1">
    <citation type="submission" date="2022-11" db="UniProtKB">
        <authorList>
            <consortium name="WormBaseParasite"/>
        </authorList>
    </citation>
    <scope>IDENTIFICATION</scope>
</reference>
<feature type="region of interest" description="Disordered" evidence="2">
    <location>
        <begin position="891"/>
        <end position="914"/>
    </location>
</feature>
<feature type="compositionally biased region" description="Polar residues" evidence="2">
    <location>
        <begin position="1165"/>
        <end position="1191"/>
    </location>
</feature>